<dbReference type="EMBL" id="JAAALK010000282">
    <property type="protein sequence ID" value="KAG8080125.1"/>
    <property type="molecule type" value="Genomic_DNA"/>
</dbReference>
<organism evidence="1 2">
    <name type="scientific">Zizania palustris</name>
    <name type="common">Northern wild rice</name>
    <dbReference type="NCBI Taxonomy" id="103762"/>
    <lineage>
        <taxon>Eukaryota</taxon>
        <taxon>Viridiplantae</taxon>
        <taxon>Streptophyta</taxon>
        <taxon>Embryophyta</taxon>
        <taxon>Tracheophyta</taxon>
        <taxon>Spermatophyta</taxon>
        <taxon>Magnoliopsida</taxon>
        <taxon>Liliopsida</taxon>
        <taxon>Poales</taxon>
        <taxon>Poaceae</taxon>
        <taxon>BOP clade</taxon>
        <taxon>Oryzoideae</taxon>
        <taxon>Oryzeae</taxon>
        <taxon>Zizaniinae</taxon>
        <taxon>Zizania</taxon>
    </lineage>
</organism>
<comment type="caution">
    <text evidence="1">The sequence shown here is derived from an EMBL/GenBank/DDBJ whole genome shotgun (WGS) entry which is preliminary data.</text>
</comment>
<gene>
    <name evidence="1" type="ORF">GUJ93_ZPchr0007g5603</name>
</gene>
<reference evidence="1" key="2">
    <citation type="submission" date="2021-02" db="EMBL/GenBank/DDBJ databases">
        <authorList>
            <person name="Kimball J.A."/>
            <person name="Haas M.W."/>
            <person name="Macchietto M."/>
            <person name="Kono T."/>
            <person name="Duquette J."/>
            <person name="Shao M."/>
        </authorList>
    </citation>
    <scope>NUCLEOTIDE SEQUENCE</scope>
    <source>
        <tissue evidence="1">Fresh leaf tissue</tissue>
    </source>
</reference>
<sequence>MARGFNDRVVPAACRWRAVGRDVTRSRRCWRGTWGWVPPNNWVTNSRSPRRRPDHATARRKLRLTGWSQLTRAPSPSHLSTIAQLRTAHISDVR</sequence>
<proteinExistence type="predicted"/>
<keyword evidence="2" id="KW-1185">Reference proteome</keyword>
<evidence type="ECO:0000313" key="2">
    <source>
        <dbReference type="Proteomes" id="UP000729402"/>
    </source>
</evidence>
<evidence type="ECO:0000313" key="1">
    <source>
        <dbReference type="EMBL" id="KAG8080125.1"/>
    </source>
</evidence>
<name>A0A8J5TCX8_ZIZPA</name>
<reference evidence="1" key="1">
    <citation type="journal article" date="2021" name="bioRxiv">
        <title>Whole Genome Assembly and Annotation of Northern Wild Rice, Zizania palustris L., Supports a Whole Genome Duplication in the Zizania Genus.</title>
        <authorList>
            <person name="Haas M."/>
            <person name="Kono T."/>
            <person name="Macchietto M."/>
            <person name="Millas R."/>
            <person name="McGilp L."/>
            <person name="Shao M."/>
            <person name="Duquette J."/>
            <person name="Hirsch C.N."/>
            <person name="Kimball J."/>
        </authorList>
    </citation>
    <scope>NUCLEOTIDE SEQUENCE</scope>
    <source>
        <tissue evidence="1">Fresh leaf tissue</tissue>
    </source>
</reference>
<accession>A0A8J5TCX8</accession>
<dbReference type="AlphaFoldDB" id="A0A8J5TCX8"/>
<dbReference type="Proteomes" id="UP000729402">
    <property type="component" value="Unassembled WGS sequence"/>
</dbReference>
<protein>
    <submittedName>
        <fullName evidence="1">Uncharacterized protein</fullName>
    </submittedName>
</protein>